<evidence type="ECO:0000313" key="1">
    <source>
        <dbReference type="EMBL" id="JAH72096.1"/>
    </source>
</evidence>
<reference evidence="1" key="1">
    <citation type="submission" date="2014-11" db="EMBL/GenBank/DDBJ databases">
        <authorList>
            <person name="Amaro Gonzalez C."/>
        </authorList>
    </citation>
    <scope>NUCLEOTIDE SEQUENCE</scope>
</reference>
<sequence>MAQRQQVHLIPVEWARAERPSHTAGTPGTRCLI</sequence>
<dbReference type="AlphaFoldDB" id="A0A0E9V276"/>
<accession>A0A0E9V276</accession>
<dbReference type="EMBL" id="GBXM01036481">
    <property type="protein sequence ID" value="JAH72096.1"/>
    <property type="molecule type" value="Transcribed_RNA"/>
</dbReference>
<protein>
    <submittedName>
        <fullName evidence="1">Uncharacterized protein</fullName>
    </submittedName>
</protein>
<proteinExistence type="predicted"/>
<organism evidence="1">
    <name type="scientific">Anguilla anguilla</name>
    <name type="common">European freshwater eel</name>
    <name type="synonym">Muraena anguilla</name>
    <dbReference type="NCBI Taxonomy" id="7936"/>
    <lineage>
        <taxon>Eukaryota</taxon>
        <taxon>Metazoa</taxon>
        <taxon>Chordata</taxon>
        <taxon>Craniata</taxon>
        <taxon>Vertebrata</taxon>
        <taxon>Euteleostomi</taxon>
        <taxon>Actinopterygii</taxon>
        <taxon>Neopterygii</taxon>
        <taxon>Teleostei</taxon>
        <taxon>Anguilliformes</taxon>
        <taxon>Anguillidae</taxon>
        <taxon>Anguilla</taxon>
    </lineage>
</organism>
<reference evidence="1" key="2">
    <citation type="journal article" date="2015" name="Fish Shellfish Immunol.">
        <title>Early steps in the European eel (Anguilla anguilla)-Vibrio vulnificus interaction in the gills: Role of the RtxA13 toxin.</title>
        <authorList>
            <person name="Callol A."/>
            <person name="Pajuelo D."/>
            <person name="Ebbesson L."/>
            <person name="Teles M."/>
            <person name="MacKenzie S."/>
            <person name="Amaro C."/>
        </authorList>
    </citation>
    <scope>NUCLEOTIDE SEQUENCE</scope>
</reference>
<name>A0A0E9V276_ANGAN</name>